<dbReference type="EMBL" id="CM046103">
    <property type="protein sequence ID" value="KAI8428086.1"/>
    <property type="molecule type" value="Genomic_DNA"/>
</dbReference>
<dbReference type="Proteomes" id="UP001064048">
    <property type="component" value="Chromosome 3"/>
</dbReference>
<evidence type="ECO:0000313" key="2">
    <source>
        <dbReference type="Proteomes" id="UP001064048"/>
    </source>
</evidence>
<sequence>MALKGIKVVEMLGLAPGPLCGTILADFGASVTVVQKILQSPFDVMSNGKRMLSVDLKSKEGVYIIRKLCSSSDILLDTFRPGVMEKLGLGPEILLRENSGLIYARLSGYGQTGFYKSKAGHDINYVAMSGILSALSNQGAPPSPPVNLIADFAGGSFMCALGILLALYERTKSGKGQIVDASMTEGAAYLATWLYKSRKLPVWSGEPGTNALDGGLPSYATYETKDGKFMAVGALEPQFYNNFLIALQLSEDDCPQVGNKEHSKNILQNIFLTKTQEEWCQVFDNADACVTPVVEMDKVDEHELHASRKTFYRDCENGIVPEPAPRLSATPGVSTGRQPMPQFGQHTVEILKELGYDKNEIEHLIQKGYVYALEKSRL</sequence>
<reference evidence="1 2" key="1">
    <citation type="journal article" date="2022" name="Genome Biol. Evol.">
        <title>The Spruce Budworm Genome: Reconstructing the Evolutionary History of Antifreeze Proteins.</title>
        <authorList>
            <person name="Beliveau C."/>
            <person name="Gagne P."/>
            <person name="Picq S."/>
            <person name="Vernygora O."/>
            <person name="Keeling C.I."/>
            <person name="Pinkney K."/>
            <person name="Doucet D."/>
            <person name="Wen F."/>
            <person name="Johnston J.S."/>
            <person name="Maaroufi H."/>
            <person name="Boyle B."/>
            <person name="Laroche J."/>
            <person name="Dewar K."/>
            <person name="Juretic N."/>
            <person name="Blackburn G."/>
            <person name="Nisole A."/>
            <person name="Brunet B."/>
            <person name="Brandao M."/>
            <person name="Lumley L."/>
            <person name="Duan J."/>
            <person name="Quan G."/>
            <person name="Lucarotti C.J."/>
            <person name="Roe A.D."/>
            <person name="Sperling F.A.H."/>
            <person name="Levesque R.C."/>
            <person name="Cusson M."/>
        </authorList>
    </citation>
    <scope>NUCLEOTIDE SEQUENCE [LARGE SCALE GENOMIC DNA]</scope>
    <source>
        <strain evidence="1">Glfc:IPQL:Cfum</strain>
    </source>
</reference>
<keyword evidence="2" id="KW-1185">Reference proteome</keyword>
<gene>
    <name evidence="1" type="ORF">MSG28_002364</name>
</gene>
<evidence type="ECO:0000313" key="1">
    <source>
        <dbReference type="EMBL" id="KAI8428086.1"/>
    </source>
</evidence>
<accession>A0ACC0JVR4</accession>
<name>A0ACC0JVR4_CHOFU</name>
<proteinExistence type="predicted"/>
<comment type="caution">
    <text evidence="1">The sequence shown here is derived from an EMBL/GenBank/DDBJ whole genome shotgun (WGS) entry which is preliminary data.</text>
</comment>
<protein>
    <submittedName>
        <fullName evidence="1">Uncharacterized protein</fullName>
    </submittedName>
</protein>
<organism evidence="1 2">
    <name type="scientific">Choristoneura fumiferana</name>
    <name type="common">Spruce budworm moth</name>
    <name type="synonym">Archips fumiferana</name>
    <dbReference type="NCBI Taxonomy" id="7141"/>
    <lineage>
        <taxon>Eukaryota</taxon>
        <taxon>Metazoa</taxon>
        <taxon>Ecdysozoa</taxon>
        <taxon>Arthropoda</taxon>
        <taxon>Hexapoda</taxon>
        <taxon>Insecta</taxon>
        <taxon>Pterygota</taxon>
        <taxon>Neoptera</taxon>
        <taxon>Endopterygota</taxon>
        <taxon>Lepidoptera</taxon>
        <taxon>Glossata</taxon>
        <taxon>Ditrysia</taxon>
        <taxon>Tortricoidea</taxon>
        <taxon>Tortricidae</taxon>
        <taxon>Tortricinae</taxon>
        <taxon>Choristoneura</taxon>
    </lineage>
</organism>